<dbReference type="GO" id="GO:0044877">
    <property type="term" value="F:protein-containing complex binding"/>
    <property type="evidence" value="ECO:0007669"/>
    <property type="project" value="TreeGrafter"/>
</dbReference>
<proteinExistence type="predicted"/>
<dbReference type="PANTHER" id="PTHR12126:SF15">
    <property type="entry name" value="NAD(P)-BINDING DOMAIN-CONTAINING PROTEIN"/>
    <property type="match status" value="1"/>
</dbReference>
<gene>
    <name evidence="3" type="ORF">DLJ48_04270</name>
    <name evidence="2" type="ORF">EVC35_04205</name>
</gene>
<dbReference type="RefSeq" id="WP_128686222.1">
    <property type="nucleotide sequence ID" value="NZ_CP029684.2"/>
</dbReference>
<dbReference type="Proteomes" id="UP000286907">
    <property type="component" value="Chromosome"/>
</dbReference>
<keyword evidence="4" id="KW-1185">Reference proteome</keyword>
<dbReference type="EMBL" id="CP029684">
    <property type="protein sequence ID" value="QAS69790.1"/>
    <property type="molecule type" value="Genomic_DNA"/>
</dbReference>
<dbReference type="InterPro" id="IPR016040">
    <property type="entry name" value="NAD(P)-bd_dom"/>
</dbReference>
<dbReference type="EMBL" id="SDWY01000002">
    <property type="protein sequence ID" value="MDN6900208.1"/>
    <property type="molecule type" value="Genomic_DNA"/>
</dbReference>
<reference evidence="3" key="3">
    <citation type="submission" date="2020-01" db="EMBL/GenBank/DDBJ databases">
        <authorList>
            <person name="Cousin F.J."/>
            <person name="Le Guellec R."/>
            <person name="Cretenet M."/>
        </authorList>
    </citation>
    <scope>NUCLEOTIDE SEQUENCE</scope>
    <source>
        <strain evidence="3">UCMA 15228</strain>
    </source>
</reference>
<dbReference type="Pfam" id="PF13460">
    <property type="entry name" value="NAD_binding_10"/>
    <property type="match status" value="1"/>
</dbReference>
<dbReference type="InterPro" id="IPR036291">
    <property type="entry name" value="NAD(P)-bd_dom_sf"/>
</dbReference>
<organism evidence="2 5">
    <name type="scientific">Oenococcus sicerae</name>
    <dbReference type="NCBI Taxonomy" id="2203724"/>
    <lineage>
        <taxon>Bacteria</taxon>
        <taxon>Bacillati</taxon>
        <taxon>Bacillota</taxon>
        <taxon>Bacilli</taxon>
        <taxon>Lactobacillales</taxon>
        <taxon>Lactobacillaceae</taxon>
        <taxon>Oenococcus</taxon>
    </lineage>
</organism>
<dbReference type="SUPFAM" id="SSF51735">
    <property type="entry name" value="NAD(P)-binding Rossmann-fold domains"/>
    <property type="match status" value="1"/>
</dbReference>
<feature type="domain" description="NAD(P)-binding" evidence="1">
    <location>
        <begin position="7"/>
        <end position="157"/>
    </location>
</feature>
<name>A0AAJ1RAV2_9LACO</name>
<evidence type="ECO:0000313" key="3">
    <source>
        <dbReference type="EMBL" id="QAS69790.1"/>
    </source>
</evidence>
<dbReference type="PANTHER" id="PTHR12126">
    <property type="entry name" value="NADH-UBIQUINONE OXIDOREDUCTASE 39 KDA SUBUNIT-RELATED"/>
    <property type="match status" value="1"/>
</dbReference>
<evidence type="ECO:0000313" key="4">
    <source>
        <dbReference type="Proteomes" id="UP000286907"/>
    </source>
</evidence>
<evidence type="ECO:0000313" key="5">
    <source>
        <dbReference type="Proteomes" id="UP001167919"/>
    </source>
</evidence>
<dbReference type="InterPro" id="IPR051207">
    <property type="entry name" value="ComplexI_NDUFA9_subunit"/>
</dbReference>
<reference evidence="2" key="2">
    <citation type="submission" date="2019-01" db="EMBL/GenBank/DDBJ databases">
        <title>Oenococcus sicerae UCMA17102.</title>
        <authorList>
            <person name="Cousin F.J."/>
            <person name="Le Guellec R."/>
            <person name="Cretenet M."/>
        </authorList>
    </citation>
    <scope>NUCLEOTIDE SEQUENCE</scope>
    <source>
        <strain evidence="2">UCMA17102</strain>
    </source>
</reference>
<evidence type="ECO:0000259" key="1">
    <source>
        <dbReference type="Pfam" id="PF13460"/>
    </source>
</evidence>
<dbReference type="Gene3D" id="3.40.50.720">
    <property type="entry name" value="NAD(P)-binding Rossmann-like Domain"/>
    <property type="match status" value="1"/>
</dbReference>
<dbReference type="Proteomes" id="UP001167919">
    <property type="component" value="Unassembled WGS sequence"/>
</dbReference>
<protein>
    <submittedName>
        <fullName evidence="3">NAD(P)H-binding protein</fullName>
    </submittedName>
    <submittedName>
        <fullName evidence="2">NAD-dependent epimerase/dehydratase family protein</fullName>
    </submittedName>
</protein>
<evidence type="ECO:0000313" key="2">
    <source>
        <dbReference type="EMBL" id="MDN6900208.1"/>
    </source>
</evidence>
<accession>A0AAJ1RAV2</accession>
<dbReference type="AlphaFoldDB" id="A0AAJ1RAV2"/>
<reference evidence="3 4" key="1">
    <citation type="journal article" date="2019" name="Syst. Appl. Microbiol.">
        <title>Oenococcus sicerae sp. nov., isolated from French cider.</title>
        <authorList>
            <person name="Cousin F.J."/>
            <person name="Le Guellec R."/>
            <person name="Chagnot C."/>
            <person name="Goux D."/>
            <person name="Dalmasso M."/>
            <person name="Laplace J.M."/>
            <person name="Cretenet M."/>
        </authorList>
    </citation>
    <scope>NUCLEOTIDE SEQUENCE [LARGE SCALE GENOMIC DNA]</scope>
    <source>
        <strain evidence="3 4">UCMA 15228</strain>
    </source>
</reference>
<sequence length="210" mass="24088">MKIVVFGGSGFIGQKIVEKLIQNGQQVTSISRHGQAVNLTGTWIDQVEWVASDILVDDRWQKYVDQADWVIDAIGILFENRRKGLTYEKFMIEPVRKITDYLKNNQQTSRFLFISANKMPVILRKYMLAKYAAEKIVLAQNRHNTIIYPGMVYDRARLYSVILAAPLNVSKQLPLLKKLLAAYIPVRRDTLADEIVKVINGGSSSYQRRR</sequence>